<keyword evidence="2" id="KW-1185">Reference proteome</keyword>
<proteinExistence type="predicted"/>
<protein>
    <recommendedName>
        <fullName evidence="3">Flagellar hook-length control protein FliK</fullName>
    </recommendedName>
</protein>
<evidence type="ECO:0008006" key="3">
    <source>
        <dbReference type="Google" id="ProtNLM"/>
    </source>
</evidence>
<dbReference type="Proteomes" id="UP000298460">
    <property type="component" value="Unassembled WGS sequence"/>
</dbReference>
<organism evidence="1 2">
    <name type="scientific">Desulfosporosinus fructosivorans</name>
    <dbReference type="NCBI Taxonomy" id="2018669"/>
    <lineage>
        <taxon>Bacteria</taxon>
        <taxon>Bacillati</taxon>
        <taxon>Bacillota</taxon>
        <taxon>Clostridia</taxon>
        <taxon>Eubacteriales</taxon>
        <taxon>Desulfitobacteriaceae</taxon>
        <taxon>Desulfosporosinus</taxon>
    </lineage>
</organism>
<evidence type="ECO:0000313" key="2">
    <source>
        <dbReference type="Proteomes" id="UP000298460"/>
    </source>
</evidence>
<sequence length="580" mass="63935">MQIGSVPNAIIAMPGKDTFQIGQKIIIEILGQVEDGKASILVNGKPVQAFLDFEAKPGEKFQAIVKNFVNNTLMLSQDTEVQKPVVAMPGKDTFQIGQKIIIEMLGQVEDGKASILVNGKPVQAFLDFEAKPGEKFQTVVKNFVDNTLVLSRNTEVQKPVVAMPDKDTFQIGQKIIIELLSQVEDGKASILVNEKSVQAFLDFEAKPGEKFQTVVKNFVNNTLVLSQDTEVQKPVVAMPGKDTFQIGQKIIIEMLSQVEDGKASILVNGKPVQAFLDFEAKLGEKFQAVVKNFVDNTLVLSQNIEVQKPVESVLSNTINTVLANRGLPNNELFVYLLNDAQTASYPEILKDSDLPEELLHKFNDLIPNLKGLSNQETAGQLKSFLKQLGINYEHRLFDILIKGQGGDSEELAQLKDTLKAQLLGLTNTHPSSSVINQLLDKITGQQLWYDTGVDGNGYMLAEIPIRQDQKVKSIKLAIQGSRKNGKLDPKHCRIALQTETLNLGPIGIDAFFYMNQLSLSLLTKNPDALSILLDGLRDEVKRSFQMIGITLTSIHIKPLDNPEFHTLLKGEAKNGVDVLA</sequence>
<reference evidence="1 2" key="1">
    <citation type="submission" date="2019-03" db="EMBL/GenBank/DDBJ databases">
        <title>Draft Genome Sequence of Desulfosporosinus fructosivorans Strain 63.6F, Isolated from Marine Sediment in the Baltic Sea.</title>
        <authorList>
            <person name="Hausmann B."/>
            <person name="Vandieken V."/>
            <person name="Pjevac P."/>
            <person name="Schreck K."/>
            <person name="Herbold C.W."/>
            <person name="Loy A."/>
        </authorList>
    </citation>
    <scope>NUCLEOTIDE SEQUENCE [LARGE SCALE GENOMIC DNA]</scope>
    <source>
        <strain evidence="1 2">63.6F</strain>
    </source>
</reference>
<accession>A0A4Z0R2X2</accession>
<name>A0A4Z0R2X2_9FIRM</name>
<dbReference type="AlphaFoldDB" id="A0A4Z0R2X2"/>
<comment type="caution">
    <text evidence="1">The sequence shown here is derived from an EMBL/GenBank/DDBJ whole genome shotgun (WGS) entry which is preliminary data.</text>
</comment>
<dbReference type="EMBL" id="SPQQ01000005">
    <property type="protein sequence ID" value="TGE37120.1"/>
    <property type="molecule type" value="Genomic_DNA"/>
</dbReference>
<dbReference type="RefSeq" id="WP_135547985.1">
    <property type="nucleotide sequence ID" value="NZ_SPQQ01000005.1"/>
</dbReference>
<gene>
    <name evidence="1" type="ORF">E4K67_14595</name>
</gene>
<evidence type="ECO:0000313" key="1">
    <source>
        <dbReference type="EMBL" id="TGE37120.1"/>
    </source>
</evidence>
<dbReference type="OrthoDB" id="1792996at2"/>